<evidence type="ECO:0000313" key="1">
    <source>
        <dbReference type="EMBL" id="OUI78000.1"/>
    </source>
</evidence>
<proteinExistence type="predicted"/>
<keyword evidence="2" id="KW-1185">Reference proteome</keyword>
<comment type="caution">
    <text evidence="1">The sequence shown here is derived from an EMBL/GenBank/DDBJ whole genome shotgun (WGS) entry which is preliminary data.</text>
</comment>
<organism evidence="1 2">
    <name type="scientific">Commensalibacter intestini</name>
    <dbReference type="NCBI Taxonomy" id="479936"/>
    <lineage>
        <taxon>Bacteria</taxon>
        <taxon>Pseudomonadati</taxon>
        <taxon>Pseudomonadota</taxon>
        <taxon>Alphaproteobacteria</taxon>
        <taxon>Acetobacterales</taxon>
        <taxon>Acetobacteraceae</taxon>
    </lineage>
</organism>
<dbReference type="EMBL" id="JOPB01000008">
    <property type="protein sequence ID" value="OUI78000.1"/>
    <property type="molecule type" value="Genomic_DNA"/>
</dbReference>
<protein>
    <submittedName>
        <fullName evidence="1">Uncharacterized protein</fullName>
    </submittedName>
</protein>
<name>A0A251ZTK4_9PROT</name>
<reference evidence="2" key="1">
    <citation type="submission" date="2014-06" db="EMBL/GenBank/DDBJ databases">
        <authorList>
            <person name="Winans N.J."/>
            <person name="Newell P.D."/>
            <person name="Douglas A.E."/>
        </authorList>
    </citation>
    <scope>NUCLEOTIDE SEQUENCE [LARGE SCALE GENOMIC DNA]</scope>
    <source>
        <strain evidence="2">DmL_052</strain>
    </source>
</reference>
<gene>
    <name evidence="1" type="ORF">HK18_10635</name>
</gene>
<dbReference type="AlphaFoldDB" id="A0A251ZTK4"/>
<accession>A0A251ZTK4</accession>
<dbReference type="RefSeq" id="WP_008854692.1">
    <property type="nucleotide sequence ID" value="NZ_JOPB01000008.1"/>
</dbReference>
<sequence length="147" mass="17605">MNIFRLSGVITHDTHHQIYPSHEYKFASQIRDRNIIGFHDIAIHNEYEINKNNLDYVNYENLNHFNKSLDQFIFKNLLPSAKKARKLFNLAKPCLQQWIDKEITLAQLYQIVKNNSKPTNEINKPIENHIDFINQFKMNKIYMDKNE</sequence>
<dbReference type="Proteomes" id="UP000194946">
    <property type="component" value="Unassembled WGS sequence"/>
</dbReference>
<evidence type="ECO:0000313" key="2">
    <source>
        <dbReference type="Proteomes" id="UP000194946"/>
    </source>
</evidence>